<accession>C6HNP8</accession>
<reference evidence="3" key="1">
    <citation type="submission" date="2009-05" db="EMBL/GenBank/DDBJ databases">
        <title>The genome sequence of Ajellomyces capsulatus strain H143.</title>
        <authorList>
            <person name="Champion M."/>
            <person name="Cuomo C.A."/>
            <person name="Ma L.-J."/>
            <person name="Henn M.R."/>
            <person name="Sil A."/>
            <person name="Goldman B."/>
            <person name="Young S.K."/>
            <person name="Kodira C.D."/>
            <person name="Zeng Q."/>
            <person name="Koehrsen M."/>
            <person name="Alvarado L."/>
            <person name="Berlin A.M."/>
            <person name="Borenstein D."/>
            <person name="Chen Z."/>
            <person name="Engels R."/>
            <person name="Freedman E."/>
            <person name="Gellesch M."/>
            <person name="Goldberg J."/>
            <person name="Griggs A."/>
            <person name="Gujja S."/>
            <person name="Heiman D.I."/>
            <person name="Hepburn T.A."/>
            <person name="Howarth C."/>
            <person name="Jen D."/>
            <person name="Larson L."/>
            <person name="Lewis B."/>
            <person name="Mehta T."/>
            <person name="Park D."/>
            <person name="Pearson M."/>
            <person name="Roberts A."/>
            <person name="Saif S."/>
            <person name="Shea T.D."/>
            <person name="Shenoy N."/>
            <person name="Sisk P."/>
            <person name="Stolte C."/>
            <person name="Sykes S."/>
            <person name="Walk T."/>
            <person name="White J."/>
            <person name="Yandava C."/>
            <person name="Klein B."/>
            <person name="McEwen J.G."/>
            <person name="Puccia R."/>
            <person name="Goldman G.H."/>
            <person name="Felipe M.S."/>
            <person name="Nino-Vega G."/>
            <person name="San-Blas G."/>
            <person name="Taylor J.W."/>
            <person name="Mendoza L."/>
            <person name="Galagan J.E."/>
            <person name="Nusbaum C."/>
            <person name="Birren B.W."/>
        </authorList>
    </citation>
    <scope>NUCLEOTIDE SEQUENCE [LARGE SCALE GENOMIC DNA]</scope>
    <source>
        <strain evidence="3">H143</strain>
    </source>
</reference>
<protein>
    <submittedName>
        <fullName evidence="2">Uncharacterized protein</fullName>
    </submittedName>
</protein>
<evidence type="ECO:0000256" key="1">
    <source>
        <dbReference type="SAM" id="MobiDB-lite"/>
    </source>
</evidence>
<dbReference type="EMBL" id="GG692432">
    <property type="protein sequence ID" value="EER38094.1"/>
    <property type="molecule type" value="Genomic_DNA"/>
</dbReference>
<dbReference type="VEuPathDB" id="FungiDB:HCDG_07829"/>
<gene>
    <name evidence="2" type="ORF">HCDG_07829</name>
</gene>
<dbReference type="Proteomes" id="UP000002624">
    <property type="component" value="Unassembled WGS sequence"/>
</dbReference>
<name>C6HNP8_AJECH</name>
<feature type="compositionally biased region" description="Basic and acidic residues" evidence="1">
    <location>
        <begin position="21"/>
        <end position="38"/>
    </location>
</feature>
<evidence type="ECO:0000313" key="3">
    <source>
        <dbReference type="Proteomes" id="UP000002624"/>
    </source>
</evidence>
<dbReference type="AlphaFoldDB" id="C6HNP8"/>
<feature type="region of interest" description="Disordered" evidence="1">
    <location>
        <begin position="60"/>
        <end position="128"/>
    </location>
</feature>
<feature type="region of interest" description="Disordered" evidence="1">
    <location>
        <begin position="17"/>
        <end position="43"/>
    </location>
</feature>
<organism evidence="2 3">
    <name type="scientific">Ajellomyces capsulatus (strain H143)</name>
    <name type="common">Darling's disease fungus</name>
    <name type="synonym">Histoplasma capsulatum</name>
    <dbReference type="NCBI Taxonomy" id="544712"/>
    <lineage>
        <taxon>Eukaryota</taxon>
        <taxon>Fungi</taxon>
        <taxon>Dikarya</taxon>
        <taxon>Ascomycota</taxon>
        <taxon>Pezizomycotina</taxon>
        <taxon>Eurotiomycetes</taxon>
        <taxon>Eurotiomycetidae</taxon>
        <taxon>Onygenales</taxon>
        <taxon>Ajellomycetaceae</taxon>
        <taxon>Histoplasma</taxon>
    </lineage>
</organism>
<sequence length="128" mass="13852">MRQPDCKGVSVDLMVNMNSGRLDDVPDKDLSPEMDGRCAQDSPQTASWLMVMLGSRNLSGDELCSQKTSNRRINESDDGHQSDGGREAEDVLWRSVDDVQTRPSATPGQPEAADVARLGCRDTGGNEG</sequence>
<dbReference type="OMA" id="GRCAQDS"/>
<dbReference type="HOGENOM" id="CLU_2196121_0_0_1"/>
<feature type="compositionally biased region" description="Basic and acidic residues" evidence="1">
    <location>
        <begin position="72"/>
        <end position="100"/>
    </location>
</feature>
<evidence type="ECO:0000313" key="2">
    <source>
        <dbReference type="EMBL" id="EER38094.1"/>
    </source>
</evidence>
<proteinExistence type="predicted"/>